<dbReference type="AlphaFoldDB" id="A0A0F9GC35"/>
<accession>A0A0F9GC35</accession>
<sequence length="42" mass="5217">KGEWTSFNHYLELFYADREREEEIMRMVDRLTKVLDRNKAII</sequence>
<comment type="caution">
    <text evidence="1">The sequence shown here is derived from an EMBL/GenBank/DDBJ whole genome shotgun (WGS) entry which is preliminary data.</text>
</comment>
<protein>
    <submittedName>
        <fullName evidence="1">Uncharacterized protein</fullName>
    </submittedName>
</protein>
<reference evidence="1" key="1">
    <citation type="journal article" date="2015" name="Nature">
        <title>Complex archaea that bridge the gap between prokaryotes and eukaryotes.</title>
        <authorList>
            <person name="Spang A."/>
            <person name="Saw J.H."/>
            <person name="Jorgensen S.L."/>
            <person name="Zaremba-Niedzwiedzka K."/>
            <person name="Martijn J."/>
            <person name="Lind A.E."/>
            <person name="van Eijk R."/>
            <person name="Schleper C."/>
            <person name="Guy L."/>
            <person name="Ettema T.J."/>
        </authorList>
    </citation>
    <scope>NUCLEOTIDE SEQUENCE</scope>
</reference>
<dbReference type="EMBL" id="LAZR01018435">
    <property type="protein sequence ID" value="KKL96429.1"/>
    <property type="molecule type" value="Genomic_DNA"/>
</dbReference>
<name>A0A0F9GC35_9ZZZZ</name>
<gene>
    <name evidence="1" type="ORF">LCGC14_1844600</name>
</gene>
<organism evidence="1">
    <name type="scientific">marine sediment metagenome</name>
    <dbReference type="NCBI Taxonomy" id="412755"/>
    <lineage>
        <taxon>unclassified sequences</taxon>
        <taxon>metagenomes</taxon>
        <taxon>ecological metagenomes</taxon>
    </lineage>
</organism>
<evidence type="ECO:0000313" key="1">
    <source>
        <dbReference type="EMBL" id="KKL96429.1"/>
    </source>
</evidence>
<proteinExistence type="predicted"/>
<feature type="non-terminal residue" evidence="1">
    <location>
        <position position="1"/>
    </location>
</feature>